<keyword evidence="12" id="KW-0175">Coiled coil</keyword>
<evidence type="ECO:0000256" key="2">
    <source>
        <dbReference type="ARBA" id="ARBA00008644"/>
    </source>
</evidence>
<dbReference type="EMBL" id="KZ819351">
    <property type="protein sequence ID" value="PWN46431.1"/>
    <property type="molecule type" value="Genomic_DNA"/>
</dbReference>
<evidence type="ECO:0000256" key="5">
    <source>
        <dbReference type="ARBA" id="ARBA00022728"/>
    </source>
</evidence>
<dbReference type="FunCoup" id="A0A316WCV1">
    <property type="interactions" value="674"/>
</dbReference>
<dbReference type="SUPFAM" id="SSF48452">
    <property type="entry name" value="TPR-like"/>
    <property type="match status" value="3"/>
</dbReference>
<dbReference type="STRING" id="1522189.A0A316WCV1"/>
<dbReference type="SMART" id="SM00386">
    <property type="entry name" value="HAT"/>
    <property type="match status" value="12"/>
</dbReference>
<evidence type="ECO:0000256" key="10">
    <source>
        <dbReference type="ARBA" id="ARBA00039472"/>
    </source>
</evidence>
<dbReference type="Pfam" id="PF23220">
    <property type="entry name" value="HAT_Syf1_M"/>
    <property type="match status" value="1"/>
</dbReference>
<accession>A0A316WCV1</accession>
<dbReference type="Proteomes" id="UP000245783">
    <property type="component" value="Unassembled WGS sequence"/>
</dbReference>
<keyword evidence="18" id="KW-1185">Reference proteome</keyword>
<evidence type="ECO:0000256" key="3">
    <source>
        <dbReference type="ARBA" id="ARBA00011524"/>
    </source>
</evidence>
<dbReference type="AlphaFoldDB" id="A0A316WCV1"/>
<keyword evidence="7" id="KW-0508">mRNA splicing</keyword>
<evidence type="ECO:0000256" key="11">
    <source>
        <dbReference type="ARBA" id="ARBA00067212"/>
    </source>
</evidence>
<proteinExistence type="inferred from homology"/>
<feature type="domain" description="Pre-mRNA-splicing factor Syf1-like N-terminal HAT-repeats" evidence="16">
    <location>
        <begin position="209"/>
        <end position="301"/>
    </location>
</feature>
<dbReference type="InterPro" id="IPR056350">
    <property type="entry name" value="HAT_Syf1_central"/>
</dbReference>
<dbReference type="RefSeq" id="XP_025373591.1">
    <property type="nucleotide sequence ID" value="XM_025512696.1"/>
</dbReference>
<dbReference type="GO" id="GO:0000974">
    <property type="term" value="C:Prp19 complex"/>
    <property type="evidence" value="ECO:0007669"/>
    <property type="project" value="TreeGrafter"/>
</dbReference>
<name>A0A316WCV1_9BASI</name>
<feature type="coiled-coil region" evidence="12">
    <location>
        <begin position="308"/>
        <end position="338"/>
    </location>
</feature>
<reference evidence="17 18" key="1">
    <citation type="journal article" date="2018" name="Mol. Biol. Evol.">
        <title>Broad Genomic Sampling Reveals a Smut Pathogenic Ancestry of the Fungal Clade Ustilaginomycotina.</title>
        <authorList>
            <person name="Kijpornyongpan T."/>
            <person name="Mondo S.J."/>
            <person name="Barry K."/>
            <person name="Sandor L."/>
            <person name="Lee J."/>
            <person name="Lipzen A."/>
            <person name="Pangilinan J."/>
            <person name="LaButti K."/>
            <person name="Hainaut M."/>
            <person name="Henrissat B."/>
            <person name="Grigoriev I.V."/>
            <person name="Spatafora J.W."/>
            <person name="Aime M.C."/>
        </authorList>
    </citation>
    <scope>NUCLEOTIDE SEQUENCE [LARGE SCALE GENOMIC DNA]</scope>
    <source>
        <strain evidence="17 18">MCA 4658</strain>
    </source>
</reference>
<evidence type="ECO:0000313" key="18">
    <source>
        <dbReference type="Proteomes" id="UP000245783"/>
    </source>
</evidence>
<gene>
    <name evidence="17" type="ORF">IE81DRAFT_319340</name>
</gene>
<protein>
    <recommendedName>
        <fullName evidence="10">Pre-mRNA-splicing factor SYF1</fullName>
    </recommendedName>
    <alternativeName>
        <fullName evidence="11">Pre-mRNA-splicing factor syf1</fullName>
    </alternativeName>
</protein>
<dbReference type="InterPro" id="IPR055433">
    <property type="entry name" value="HAT_Syf1-like_N"/>
</dbReference>
<dbReference type="InterPro" id="IPR003107">
    <property type="entry name" value="HAT"/>
</dbReference>
<dbReference type="InterPro" id="IPR055430">
    <property type="entry name" value="HAT_Syf1_CNRKL1_C"/>
</dbReference>
<evidence type="ECO:0000259" key="14">
    <source>
        <dbReference type="Pfam" id="PF23220"/>
    </source>
</evidence>
<dbReference type="FunFam" id="1.25.40.10:FF:000137">
    <property type="entry name" value="Pre-mRNA-splicing factor syf1"/>
    <property type="match status" value="1"/>
</dbReference>
<dbReference type="PANTHER" id="PTHR11246">
    <property type="entry name" value="PRE-MRNA SPLICING FACTOR"/>
    <property type="match status" value="1"/>
</dbReference>
<dbReference type="Gene3D" id="1.25.40.10">
    <property type="entry name" value="Tetratricopeptide repeat domain"/>
    <property type="match status" value="2"/>
</dbReference>
<dbReference type="PANTHER" id="PTHR11246:SF5">
    <property type="entry name" value="PRE-MRNA-SPLICING FACTOR SYF1"/>
    <property type="match status" value="1"/>
</dbReference>
<dbReference type="Pfam" id="PF23231">
    <property type="entry name" value="HAT_Syf1_CNRKL1_C"/>
    <property type="match status" value="1"/>
</dbReference>
<dbReference type="FunFam" id="1.25.40.10:FF:000038">
    <property type="entry name" value="Putative pre-mRNA-splicing factor SYF1"/>
    <property type="match status" value="1"/>
</dbReference>
<keyword evidence="6" id="KW-0677">Repeat</keyword>
<feature type="compositionally biased region" description="Basic and acidic residues" evidence="13">
    <location>
        <begin position="1023"/>
        <end position="1034"/>
    </location>
</feature>
<comment type="similarity">
    <text evidence="2">Belongs to the crooked-neck family.</text>
</comment>
<comment type="subunit">
    <text evidence="3">Associated with the spliceosome.</text>
</comment>
<evidence type="ECO:0000313" key="17">
    <source>
        <dbReference type="EMBL" id="PWN46431.1"/>
    </source>
</evidence>
<feature type="compositionally biased region" description="Acidic residues" evidence="13">
    <location>
        <begin position="1035"/>
        <end position="1044"/>
    </location>
</feature>
<evidence type="ECO:0000259" key="16">
    <source>
        <dbReference type="Pfam" id="PF23233"/>
    </source>
</evidence>
<dbReference type="GO" id="GO:0071014">
    <property type="term" value="C:post-mRNA release spliceosomal complex"/>
    <property type="evidence" value="ECO:0007669"/>
    <property type="project" value="TreeGrafter"/>
</dbReference>
<dbReference type="Pfam" id="PF23233">
    <property type="entry name" value="HAT_Syf1_CNRKL1_N"/>
    <property type="match status" value="1"/>
</dbReference>
<comment type="function">
    <text evidence="9">Involved in pre-mRNA splicing and cell cycle progression.</text>
</comment>
<keyword evidence="5" id="KW-0747">Spliceosome</keyword>
<dbReference type="InParanoid" id="A0A316WCV1"/>
<feature type="region of interest" description="Disordered" evidence="13">
    <location>
        <begin position="976"/>
        <end position="1044"/>
    </location>
</feature>
<dbReference type="OrthoDB" id="10067343at2759"/>
<evidence type="ECO:0000256" key="12">
    <source>
        <dbReference type="SAM" id="Coils"/>
    </source>
</evidence>
<evidence type="ECO:0000256" key="8">
    <source>
        <dbReference type="ARBA" id="ARBA00023242"/>
    </source>
</evidence>
<dbReference type="InterPro" id="IPR045075">
    <property type="entry name" value="Syf1-like"/>
</dbReference>
<dbReference type="GO" id="GO:0071007">
    <property type="term" value="C:U2-type catalytic step 2 spliceosome"/>
    <property type="evidence" value="ECO:0007669"/>
    <property type="project" value="TreeGrafter"/>
</dbReference>
<evidence type="ECO:0000256" key="13">
    <source>
        <dbReference type="SAM" id="MobiDB-lite"/>
    </source>
</evidence>
<keyword evidence="4" id="KW-0507">mRNA processing</keyword>
<dbReference type="GO" id="GO:0000349">
    <property type="term" value="P:generation of catalytic spliceosome for first transesterification step"/>
    <property type="evidence" value="ECO:0007669"/>
    <property type="project" value="TreeGrafter"/>
</dbReference>
<dbReference type="InterPro" id="IPR011990">
    <property type="entry name" value="TPR-like_helical_dom_sf"/>
</dbReference>
<evidence type="ECO:0000256" key="9">
    <source>
        <dbReference type="ARBA" id="ARBA00037272"/>
    </source>
</evidence>
<comment type="subcellular location">
    <subcellularLocation>
        <location evidence="1">Nucleus</location>
    </subcellularLocation>
</comment>
<sequence length="1044" mass="117992">MPTATTTSTGDGRHASGSNSASPASIASMQHLFPLTMPFPNPMTDDDVIPSGDLALEQDLLLHSDDLRAWRAYITHVETSNIPVRDTIASKLSTEPIWNRPDATWSAAQVDLLGPLSNKEARIALRRVVCVYERTLVRFPQCYAVWLQYLLRRSSFVAGEPKGGIEAWKKRTLESARQALDAGPALLEQQEEEEWEWREGKALDGRVGHREWESLAATFERALMCLPKMPRLWLLYFSILTHPLAPVTLSRTHTRRTFDRALRTLPPSLHLRVWKPYLRWAESVGGETCLKIWRRYLRVDPSLTERYVGILLKQRQEVEEESAEQEEEEEEVNESKIRRSREASKLLLKLAKEAQDGTYTSPEGKSPYQLLIEWLELCEKHGDEIGLDHQEEQDLQTHGKTSADGAVAKSSAASLTQRGASIRASDLDPLDAMPIPVDGILRALGINKFPDQAGRLWTGLATYWIQRGELEVATGTFEEGISSVVTVRDFTQIFDAYAETSENVIGYLMEELGEEQEDEGEAEERSLKEQELDERMQNFELLMERRPFLINEVLLRRNPDDVQEWEKKIALQGNEDDKIVDVYNEATATINPRKATANYHQLWLNFAKFYEVGGSSEGEEGEADLDSARLVFERAVKVNFKRVDDLAEVWCEWAEMEVRAENYEAALRVMSRAASVPVKSSEIKHISYHDDALSAQKRLFKSTKLWSFYVDLEESIGTVEGSKRAYDRILELKIANAQIIVNYASFLEEHKYFEDAFRVYERGVEAFGYPIAFEIWNVYISKFVKRYGGSKIERARDLFEQALESCPSNFAKPLLLKYGALEEEHGLAKRALSIYERATQKVSDEDRFDMFTFYIAKAAANFGLAATRSIYERAIEVLPDKQTAEMCLRFAALERKLGEIDRARAIYAHASQFCDPRTRPDFWSEWNKFEIETGSEDTFREMLRIKRAVQAQFNTDVSYIAASAALSAAAGAAEAQGAAGEEDEEDDPMARAEAASRKRAGAATIGSAGGPAFVAATTTGQVRSEDQAKNKEQIGGDDDDDDLL</sequence>
<feature type="domain" description="Pre-mRNA-splicing factor SYF1 central HAT repeats" evidence="14">
    <location>
        <begin position="431"/>
        <end position="590"/>
    </location>
</feature>
<organism evidence="17 18">
    <name type="scientific">Ceraceosorus guamensis</name>
    <dbReference type="NCBI Taxonomy" id="1522189"/>
    <lineage>
        <taxon>Eukaryota</taxon>
        <taxon>Fungi</taxon>
        <taxon>Dikarya</taxon>
        <taxon>Basidiomycota</taxon>
        <taxon>Ustilaginomycotina</taxon>
        <taxon>Exobasidiomycetes</taxon>
        <taxon>Ceraceosorales</taxon>
        <taxon>Ceraceosoraceae</taxon>
        <taxon>Ceraceosorus</taxon>
    </lineage>
</organism>
<dbReference type="GeneID" id="37034566"/>
<evidence type="ECO:0000256" key="7">
    <source>
        <dbReference type="ARBA" id="ARBA00023187"/>
    </source>
</evidence>
<keyword evidence="8" id="KW-0539">Nucleus</keyword>
<evidence type="ECO:0000256" key="6">
    <source>
        <dbReference type="ARBA" id="ARBA00022737"/>
    </source>
</evidence>
<evidence type="ECO:0000256" key="1">
    <source>
        <dbReference type="ARBA" id="ARBA00004123"/>
    </source>
</evidence>
<dbReference type="FunFam" id="1.25.40.10:FF:000023">
    <property type="entry name" value="Pre-mRNA-splicing factor SYF1"/>
    <property type="match status" value="1"/>
</dbReference>
<evidence type="ECO:0000259" key="15">
    <source>
        <dbReference type="Pfam" id="PF23231"/>
    </source>
</evidence>
<evidence type="ECO:0000256" key="4">
    <source>
        <dbReference type="ARBA" id="ARBA00022664"/>
    </source>
</evidence>
<feature type="region of interest" description="Disordered" evidence="13">
    <location>
        <begin position="1"/>
        <end position="23"/>
    </location>
</feature>
<feature type="domain" description="Pre-mRNA-splicing factor Syf1/CRNKL1-like C-terminal HAT-repeats" evidence="15">
    <location>
        <begin position="592"/>
        <end position="994"/>
    </location>
</feature>